<dbReference type="AlphaFoldDB" id="A0A9X0D1M5"/>
<comment type="caution">
    <text evidence="1">The sequence shown here is derived from an EMBL/GenBank/DDBJ whole genome shotgun (WGS) entry which is preliminary data.</text>
</comment>
<protein>
    <submittedName>
        <fullName evidence="1">Uncharacterized protein</fullName>
    </submittedName>
</protein>
<accession>A0A9X0D1M5</accession>
<dbReference type="Proteomes" id="UP001163046">
    <property type="component" value="Unassembled WGS sequence"/>
</dbReference>
<reference evidence="1" key="1">
    <citation type="submission" date="2023-01" db="EMBL/GenBank/DDBJ databases">
        <title>Genome assembly of the deep-sea coral Lophelia pertusa.</title>
        <authorList>
            <person name="Herrera S."/>
            <person name="Cordes E."/>
        </authorList>
    </citation>
    <scope>NUCLEOTIDE SEQUENCE</scope>
    <source>
        <strain evidence="1">USNM1676648</strain>
        <tissue evidence="1">Polyp</tissue>
    </source>
</reference>
<feature type="non-terminal residue" evidence="1">
    <location>
        <position position="1"/>
    </location>
</feature>
<sequence length="79" mass="8918">ESCGQKGQEWLIAVYSHSSNKGRRYNSLYREEKTVSDILSADLINPTMIGGRQEIGIKLVAWLDDCPARSWSWEAAAEM</sequence>
<evidence type="ECO:0000313" key="2">
    <source>
        <dbReference type="Proteomes" id="UP001163046"/>
    </source>
</evidence>
<proteinExistence type="predicted"/>
<name>A0A9X0D1M5_9CNID</name>
<gene>
    <name evidence="1" type="ORF">OS493_040422</name>
</gene>
<evidence type="ECO:0000313" key="1">
    <source>
        <dbReference type="EMBL" id="KAJ7381569.1"/>
    </source>
</evidence>
<feature type="non-terminal residue" evidence="1">
    <location>
        <position position="79"/>
    </location>
</feature>
<organism evidence="1 2">
    <name type="scientific">Desmophyllum pertusum</name>
    <dbReference type="NCBI Taxonomy" id="174260"/>
    <lineage>
        <taxon>Eukaryota</taxon>
        <taxon>Metazoa</taxon>
        <taxon>Cnidaria</taxon>
        <taxon>Anthozoa</taxon>
        <taxon>Hexacorallia</taxon>
        <taxon>Scleractinia</taxon>
        <taxon>Caryophylliina</taxon>
        <taxon>Caryophylliidae</taxon>
        <taxon>Desmophyllum</taxon>
    </lineage>
</organism>
<dbReference type="EMBL" id="MU826245">
    <property type="protein sequence ID" value="KAJ7381569.1"/>
    <property type="molecule type" value="Genomic_DNA"/>
</dbReference>
<keyword evidence="2" id="KW-1185">Reference proteome</keyword>